<name>A0A170PJV3_9CHLR</name>
<dbReference type="InterPro" id="IPR036165">
    <property type="entry name" value="YefM-like_sf"/>
</dbReference>
<organism evidence="3 4">
    <name type="scientific">Candidatus Promineifilum breve</name>
    <dbReference type="NCBI Taxonomy" id="1806508"/>
    <lineage>
        <taxon>Bacteria</taxon>
        <taxon>Bacillati</taxon>
        <taxon>Chloroflexota</taxon>
        <taxon>Ardenticatenia</taxon>
        <taxon>Candidatus Promineifilales</taxon>
        <taxon>Candidatus Promineifilaceae</taxon>
        <taxon>Candidatus Promineifilum</taxon>
    </lineage>
</organism>
<evidence type="ECO:0000313" key="3">
    <source>
        <dbReference type="EMBL" id="CUS06013.1"/>
    </source>
</evidence>
<comment type="similarity">
    <text evidence="1 2">Belongs to the phD/YefM antitoxin family.</text>
</comment>
<proteinExistence type="inferred from homology"/>
<dbReference type="PANTHER" id="PTHR33713:SF10">
    <property type="entry name" value="ANTITOXIN YAFN"/>
    <property type="match status" value="1"/>
</dbReference>
<evidence type="ECO:0000256" key="1">
    <source>
        <dbReference type="ARBA" id="ARBA00009981"/>
    </source>
</evidence>
<dbReference type="Proteomes" id="UP000215027">
    <property type="component" value="Chromosome II"/>
</dbReference>
<protein>
    <recommendedName>
        <fullName evidence="2">Antitoxin</fullName>
    </recommendedName>
</protein>
<dbReference type="PANTHER" id="PTHR33713">
    <property type="entry name" value="ANTITOXIN YAFN-RELATED"/>
    <property type="match status" value="1"/>
</dbReference>
<dbReference type="OrthoDB" id="7069202at2"/>
<dbReference type="KEGG" id="pbf:CFX0092_B0479"/>
<reference evidence="3" key="1">
    <citation type="submission" date="2016-01" db="EMBL/GenBank/DDBJ databases">
        <authorList>
            <person name="Mcilroy J.S."/>
            <person name="Karst M S."/>
            <person name="Albertsen M."/>
        </authorList>
    </citation>
    <scope>NUCLEOTIDE SEQUENCE</scope>
    <source>
        <strain evidence="3">Cfx-K</strain>
    </source>
</reference>
<sequence length="86" mass="9394">MATKIMPISDLRRNAGEVLNAVREGGEVVYITQHGRPAAVLVEYERYEAMLAQLEDLADLAAIEAAADEPSRDYADFLAGLVQSEN</sequence>
<dbReference type="AlphaFoldDB" id="A0A170PJV3"/>
<dbReference type="SUPFAM" id="SSF143120">
    <property type="entry name" value="YefM-like"/>
    <property type="match status" value="1"/>
</dbReference>
<dbReference type="InterPro" id="IPR051405">
    <property type="entry name" value="phD/YefM_antitoxin"/>
</dbReference>
<dbReference type="RefSeq" id="WP_095045347.1">
    <property type="nucleotide sequence ID" value="NZ_LN890656.1"/>
</dbReference>
<dbReference type="EMBL" id="LN890656">
    <property type="protein sequence ID" value="CUS06013.1"/>
    <property type="molecule type" value="Genomic_DNA"/>
</dbReference>
<comment type="function">
    <text evidence="2">Antitoxin component of a type II toxin-antitoxin (TA) system.</text>
</comment>
<evidence type="ECO:0000256" key="2">
    <source>
        <dbReference type="RuleBase" id="RU362080"/>
    </source>
</evidence>
<dbReference type="NCBIfam" id="TIGR01552">
    <property type="entry name" value="phd_fam"/>
    <property type="match status" value="1"/>
</dbReference>
<gene>
    <name evidence="3" type="ORF">CFX0092_B0479</name>
</gene>
<keyword evidence="4" id="KW-1185">Reference proteome</keyword>
<dbReference type="Pfam" id="PF02604">
    <property type="entry name" value="PhdYeFM_antitox"/>
    <property type="match status" value="1"/>
</dbReference>
<evidence type="ECO:0000313" key="4">
    <source>
        <dbReference type="Proteomes" id="UP000215027"/>
    </source>
</evidence>
<accession>A0A170PJV3</accession>
<dbReference type="InterPro" id="IPR006442">
    <property type="entry name" value="Antitoxin_Phd/YefM"/>
</dbReference>
<dbReference type="Gene3D" id="3.40.1620.10">
    <property type="entry name" value="YefM-like domain"/>
    <property type="match status" value="1"/>
</dbReference>